<dbReference type="InParanoid" id="Q22UM7"/>
<accession>Q22UM7</accession>
<dbReference type="KEGG" id="tet:TTHERM_00551010"/>
<dbReference type="HOGENOM" id="CLU_2255592_0_0_1"/>
<dbReference type="AlphaFoldDB" id="Q22UM7"/>
<dbReference type="RefSeq" id="XP_001009188.2">
    <property type="nucleotide sequence ID" value="XM_001009188.3"/>
</dbReference>
<reference evidence="2" key="1">
    <citation type="journal article" date="2006" name="PLoS Biol.">
        <title>Macronuclear genome sequence of the ciliate Tetrahymena thermophila, a model eukaryote.</title>
        <authorList>
            <person name="Eisen J.A."/>
            <person name="Coyne R.S."/>
            <person name="Wu M."/>
            <person name="Wu D."/>
            <person name="Thiagarajan M."/>
            <person name="Wortman J.R."/>
            <person name="Badger J.H."/>
            <person name="Ren Q."/>
            <person name="Amedeo P."/>
            <person name="Jones K.M."/>
            <person name="Tallon L.J."/>
            <person name="Delcher A.L."/>
            <person name="Salzberg S.L."/>
            <person name="Silva J.C."/>
            <person name="Haas B.J."/>
            <person name="Majoros W.H."/>
            <person name="Farzad M."/>
            <person name="Carlton J.M."/>
            <person name="Smith R.K. Jr."/>
            <person name="Garg J."/>
            <person name="Pearlman R.E."/>
            <person name="Karrer K.M."/>
            <person name="Sun L."/>
            <person name="Manning G."/>
            <person name="Elde N.C."/>
            <person name="Turkewitz A.P."/>
            <person name="Asai D.J."/>
            <person name="Wilkes D.E."/>
            <person name="Wang Y."/>
            <person name="Cai H."/>
            <person name="Collins K."/>
            <person name="Stewart B.A."/>
            <person name="Lee S.R."/>
            <person name="Wilamowska K."/>
            <person name="Weinberg Z."/>
            <person name="Ruzzo W.L."/>
            <person name="Wloga D."/>
            <person name="Gaertig J."/>
            <person name="Frankel J."/>
            <person name="Tsao C.-C."/>
            <person name="Gorovsky M.A."/>
            <person name="Keeling P.J."/>
            <person name="Waller R.F."/>
            <person name="Patron N.J."/>
            <person name="Cherry J.M."/>
            <person name="Stover N.A."/>
            <person name="Krieger C.J."/>
            <person name="del Toro C."/>
            <person name="Ryder H.F."/>
            <person name="Williamson S.C."/>
            <person name="Barbeau R.A."/>
            <person name="Hamilton E.P."/>
            <person name="Orias E."/>
        </authorList>
    </citation>
    <scope>NUCLEOTIDE SEQUENCE [LARGE SCALE GENOMIC DNA]</scope>
    <source>
        <strain evidence="2">SB210</strain>
    </source>
</reference>
<dbReference type="Proteomes" id="UP000009168">
    <property type="component" value="Unassembled WGS sequence"/>
</dbReference>
<organism evidence="1 2">
    <name type="scientific">Tetrahymena thermophila (strain SB210)</name>
    <dbReference type="NCBI Taxonomy" id="312017"/>
    <lineage>
        <taxon>Eukaryota</taxon>
        <taxon>Sar</taxon>
        <taxon>Alveolata</taxon>
        <taxon>Ciliophora</taxon>
        <taxon>Intramacronucleata</taxon>
        <taxon>Oligohymenophorea</taxon>
        <taxon>Hymenostomatida</taxon>
        <taxon>Tetrahymenina</taxon>
        <taxon>Tetrahymenidae</taxon>
        <taxon>Tetrahymena</taxon>
    </lineage>
</organism>
<sequence>MQRQTKSYFNSTLYDLDFQVPVTHKLQNLSRQGSRSWNKFNPSQQCALSLLEVSRLRSMQTDTDKSFSDYSMSDNNIRTPYSTQKDFLTSEEDSDEEVVMFEVQ</sequence>
<protein>
    <submittedName>
        <fullName evidence="1">Uncharacterized protein</fullName>
    </submittedName>
</protein>
<gene>
    <name evidence="1" type="ORF">TTHERM_00551010</name>
</gene>
<evidence type="ECO:0000313" key="1">
    <source>
        <dbReference type="EMBL" id="EAR88943.2"/>
    </source>
</evidence>
<evidence type="ECO:0000313" key="2">
    <source>
        <dbReference type="Proteomes" id="UP000009168"/>
    </source>
</evidence>
<dbReference type="EMBL" id="GG662828">
    <property type="protein sequence ID" value="EAR88943.2"/>
    <property type="molecule type" value="Genomic_DNA"/>
</dbReference>
<keyword evidence="2" id="KW-1185">Reference proteome</keyword>
<name>Q22UM7_TETTS</name>
<proteinExistence type="predicted"/>
<dbReference type="GeneID" id="7834479"/>